<dbReference type="SUPFAM" id="SSF52540">
    <property type="entry name" value="P-loop containing nucleoside triphosphate hydrolases"/>
    <property type="match status" value="1"/>
</dbReference>
<organism evidence="2 3">
    <name type="scientific">Brotaphodocola catenula</name>
    <dbReference type="NCBI Taxonomy" id="2885361"/>
    <lineage>
        <taxon>Bacteria</taxon>
        <taxon>Bacillati</taxon>
        <taxon>Bacillota</taxon>
        <taxon>Clostridia</taxon>
        <taxon>Lachnospirales</taxon>
        <taxon>Lachnospiraceae</taxon>
        <taxon>Brotaphodocola</taxon>
    </lineage>
</organism>
<comment type="caution">
    <text evidence="2">The sequence shown here is derived from an EMBL/GenBank/DDBJ whole genome shotgun (WGS) entry which is preliminary data.</text>
</comment>
<dbReference type="Gene3D" id="3.40.50.300">
    <property type="entry name" value="P-loop containing nucleotide triphosphate hydrolases"/>
    <property type="match status" value="1"/>
</dbReference>
<dbReference type="PANTHER" id="PTHR30050:SF4">
    <property type="entry name" value="ATP-BINDING PROTEIN RV3427C IN INSERTION SEQUENCE-RELATED"/>
    <property type="match status" value="1"/>
</dbReference>
<dbReference type="EMBL" id="JAJEPU010000001">
    <property type="protein sequence ID" value="MCC2163350.1"/>
    <property type="molecule type" value="Genomic_DNA"/>
</dbReference>
<protein>
    <submittedName>
        <fullName evidence="2">ATP-binding protein</fullName>
    </submittedName>
</protein>
<evidence type="ECO:0000259" key="1">
    <source>
        <dbReference type="SMART" id="SM00382"/>
    </source>
</evidence>
<dbReference type="SMART" id="SM00382">
    <property type="entry name" value="AAA"/>
    <property type="match status" value="1"/>
</dbReference>
<feature type="domain" description="AAA+ ATPase" evidence="1">
    <location>
        <begin position="182"/>
        <end position="319"/>
    </location>
</feature>
<dbReference type="Proteomes" id="UP001198962">
    <property type="component" value="Unassembled WGS sequence"/>
</dbReference>
<evidence type="ECO:0000313" key="3">
    <source>
        <dbReference type="Proteomes" id="UP001198962"/>
    </source>
</evidence>
<proteinExistence type="predicted"/>
<dbReference type="AlphaFoldDB" id="A0AAE3DH11"/>
<dbReference type="GO" id="GO:0005524">
    <property type="term" value="F:ATP binding"/>
    <property type="evidence" value="ECO:0007669"/>
    <property type="project" value="UniProtKB-KW"/>
</dbReference>
<keyword evidence="2" id="KW-0547">Nucleotide-binding</keyword>
<dbReference type="InterPro" id="IPR002611">
    <property type="entry name" value="IstB_ATP-bd"/>
</dbReference>
<accession>A0AAE3DH11</accession>
<keyword evidence="2" id="KW-0067">ATP-binding</keyword>
<evidence type="ECO:0000313" key="2">
    <source>
        <dbReference type="EMBL" id="MCC2163350.1"/>
    </source>
</evidence>
<dbReference type="InterPro" id="IPR003593">
    <property type="entry name" value="AAA+_ATPase"/>
</dbReference>
<dbReference type="PANTHER" id="PTHR30050">
    <property type="entry name" value="CHROMOSOMAL REPLICATION INITIATOR PROTEIN DNAA"/>
    <property type="match status" value="1"/>
</dbReference>
<gene>
    <name evidence="2" type="ORF">LKD32_00370</name>
</gene>
<sequence>MALSNSQYNALMREYEQQQRKDRVERDARVQEVYRRIPQIEKLDQEIAGSGAECARMALHGDPNARETLRRKLSDLREQKQILLTAGGYPADYMEMRYRCRDCQDTGYANGHRCHCFERKRLQVLYAQSNIEEVLKRENFNTLTFAYYDDQQLLPGLNRTVLSYMQLVVKRCQEVAENFPNSGQNILFTGSTGVGKTFLTNCIAKALMDRYVSVIYLSSPDLFEIFSKYKFNRGAEEDCEEAYRHILECEMLIIDDLGTEVNNTFVSSQLFYCINERINRKKGTIISTNLSMDMMRDTYSDRVTSRIMSSYMMIPLYGGDIRVKKTMTSV</sequence>
<reference evidence="2" key="1">
    <citation type="submission" date="2021-10" db="EMBL/GenBank/DDBJ databases">
        <title>Anaerobic single-cell dispensing facilitates the cultivation of human gut bacteria.</title>
        <authorList>
            <person name="Afrizal A."/>
        </authorList>
    </citation>
    <scope>NUCLEOTIDE SEQUENCE</scope>
    <source>
        <strain evidence="2">CLA-AA-H274</strain>
    </source>
</reference>
<dbReference type="NCBIfam" id="NF005304">
    <property type="entry name" value="PRK06835.1"/>
    <property type="match status" value="1"/>
</dbReference>
<dbReference type="CDD" id="cd00009">
    <property type="entry name" value="AAA"/>
    <property type="match status" value="1"/>
</dbReference>
<name>A0AAE3DH11_9FIRM</name>
<keyword evidence="3" id="KW-1185">Reference proteome</keyword>
<dbReference type="RefSeq" id="WP_308450267.1">
    <property type="nucleotide sequence ID" value="NZ_JAJEPU010000001.1"/>
</dbReference>
<dbReference type="GO" id="GO:0006260">
    <property type="term" value="P:DNA replication"/>
    <property type="evidence" value="ECO:0007669"/>
    <property type="project" value="TreeGrafter"/>
</dbReference>
<dbReference type="Pfam" id="PF01695">
    <property type="entry name" value="IstB_IS21"/>
    <property type="match status" value="1"/>
</dbReference>
<dbReference type="InterPro" id="IPR027417">
    <property type="entry name" value="P-loop_NTPase"/>
</dbReference>